<organism evidence="1 2">
    <name type="scientific">Gemmatimonas aurantiaca (strain DSM 14586 / JCM 11422 / NBRC 100505 / T-27)</name>
    <dbReference type="NCBI Taxonomy" id="379066"/>
    <lineage>
        <taxon>Bacteria</taxon>
        <taxon>Pseudomonadati</taxon>
        <taxon>Gemmatimonadota</taxon>
        <taxon>Gemmatimonadia</taxon>
        <taxon>Gemmatimonadales</taxon>
        <taxon>Gemmatimonadaceae</taxon>
        <taxon>Gemmatimonas</taxon>
    </lineage>
</organism>
<evidence type="ECO:0000313" key="1">
    <source>
        <dbReference type="EMBL" id="BAH39539.1"/>
    </source>
</evidence>
<name>C1ABD3_GEMAT</name>
<dbReference type="Proteomes" id="UP000002209">
    <property type="component" value="Chromosome"/>
</dbReference>
<dbReference type="eggNOG" id="ENOG5030KW5">
    <property type="taxonomic scope" value="Bacteria"/>
</dbReference>
<keyword evidence="2" id="KW-1185">Reference proteome</keyword>
<reference evidence="2" key="1">
    <citation type="submission" date="2006-03" db="EMBL/GenBank/DDBJ databases">
        <title>Complete genome sequence of Gemmatimonas aurantiaca T-27 that represents a novel phylum Gemmatimonadetes.</title>
        <authorList>
            <person name="Takasaki K."/>
            <person name="Ichikawa N."/>
            <person name="Miura H."/>
            <person name="Matsushita S."/>
            <person name="Watanabe Y."/>
            <person name="Oguchi A."/>
            <person name="Ankai A."/>
            <person name="Yashiro I."/>
            <person name="Takahashi M."/>
            <person name="Terui Y."/>
            <person name="Fukui S."/>
            <person name="Yokoyama H."/>
            <person name="Tanikawa S."/>
            <person name="Hanada S."/>
            <person name="Kamagata Y."/>
            <person name="Fujita N."/>
        </authorList>
    </citation>
    <scope>NUCLEOTIDE SEQUENCE [LARGE SCALE GENOMIC DNA]</scope>
    <source>
        <strain evidence="2">T-27 / DSM 14586 / JCM 11422 / NBRC 100505</strain>
    </source>
</reference>
<dbReference type="KEGG" id="gau:GAU_2497"/>
<evidence type="ECO:0000313" key="2">
    <source>
        <dbReference type="Proteomes" id="UP000002209"/>
    </source>
</evidence>
<protein>
    <submittedName>
        <fullName evidence="1">Uncharacterized protein</fullName>
    </submittedName>
</protein>
<dbReference type="STRING" id="379066.GAU_2497"/>
<dbReference type="AlphaFoldDB" id="C1ABD3"/>
<gene>
    <name evidence="1" type="ordered locus">GAU_2497</name>
</gene>
<sequence length="308" mass="31830">MSSGTIAGSVLPIRRAEELIQTLPGVLSVRIVPSETGAVDEIHVLTTDQVVPKHTVRNIESALMAQLGLRVNHRKVSVATTLDAPRIADLPGAPAGVSGVTAVPGVTHAAPQGIPSFADQSVAAPASVAGASAPVVEPAKGPTRGVAGGMQGVAAESVLSRLGSSPQVVSRPDMAAGRRLLIFEDIEVRRSHVRGVTCLVSLSRDGQSFVGEADGQESERSRVDLAARATVQAILAARGAPAGDRGLSLEGAEVLEAFDREFVFVSISARVGRGSIVLTGTCEVRDSAETSAVLAVLDATNRWLHLDR</sequence>
<proteinExistence type="predicted"/>
<dbReference type="HOGENOM" id="CLU_902426_0_0_0"/>
<accession>C1ABD3</accession>
<dbReference type="EMBL" id="AP009153">
    <property type="protein sequence ID" value="BAH39539.1"/>
    <property type="molecule type" value="Genomic_DNA"/>
</dbReference>